<protein>
    <submittedName>
        <fullName evidence="2">Uncharacterized protein</fullName>
    </submittedName>
</protein>
<name>A0A1G1ZI37_9BACT</name>
<evidence type="ECO:0000313" key="3">
    <source>
        <dbReference type="Proteomes" id="UP000177960"/>
    </source>
</evidence>
<sequence length="64" mass="7479">MIGKNAPYAEKNYRKNSAAESKNVKAKNMINIFAKNVPRPVSFVHRITFIYRKITISFYNKKLD</sequence>
<dbReference type="Proteomes" id="UP000177960">
    <property type="component" value="Unassembled WGS sequence"/>
</dbReference>
<evidence type="ECO:0000256" key="1">
    <source>
        <dbReference type="SAM" id="MobiDB-lite"/>
    </source>
</evidence>
<proteinExistence type="predicted"/>
<gene>
    <name evidence="2" type="ORF">A3B92_02955</name>
</gene>
<comment type="caution">
    <text evidence="2">The sequence shown here is derived from an EMBL/GenBank/DDBJ whole genome shotgun (WGS) entry which is preliminary data.</text>
</comment>
<organism evidence="2 3">
    <name type="scientific">Candidatus Harrisonbacteria bacterium RIFCSPHIGHO2_02_FULL_42_16</name>
    <dbReference type="NCBI Taxonomy" id="1798404"/>
    <lineage>
        <taxon>Bacteria</taxon>
        <taxon>Candidatus Harrisoniibacteriota</taxon>
    </lineage>
</organism>
<reference evidence="2 3" key="1">
    <citation type="journal article" date="2016" name="Nat. Commun.">
        <title>Thousands of microbial genomes shed light on interconnected biogeochemical processes in an aquifer system.</title>
        <authorList>
            <person name="Anantharaman K."/>
            <person name="Brown C.T."/>
            <person name="Hug L.A."/>
            <person name="Sharon I."/>
            <person name="Castelle C.J."/>
            <person name="Probst A.J."/>
            <person name="Thomas B.C."/>
            <person name="Singh A."/>
            <person name="Wilkins M.J."/>
            <person name="Karaoz U."/>
            <person name="Brodie E.L."/>
            <person name="Williams K.H."/>
            <person name="Hubbard S.S."/>
            <person name="Banfield J.F."/>
        </authorList>
    </citation>
    <scope>NUCLEOTIDE SEQUENCE [LARGE SCALE GENOMIC DNA]</scope>
</reference>
<dbReference type="AlphaFoldDB" id="A0A1G1ZI37"/>
<accession>A0A1G1ZI37</accession>
<feature type="region of interest" description="Disordered" evidence="1">
    <location>
        <begin position="1"/>
        <end position="21"/>
    </location>
</feature>
<evidence type="ECO:0000313" key="2">
    <source>
        <dbReference type="EMBL" id="OGY64253.1"/>
    </source>
</evidence>
<dbReference type="EMBL" id="MHJG01000006">
    <property type="protein sequence ID" value="OGY64253.1"/>
    <property type="molecule type" value="Genomic_DNA"/>
</dbReference>